<evidence type="ECO:0000313" key="10">
    <source>
        <dbReference type="EMBL" id="NMM42863.1"/>
    </source>
</evidence>
<dbReference type="InterPro" id="IPR003593">
    <property type="entry name" value="AAA+_ATPase"/>
</dbReference>
<dbReference type="EMBL" id="JABBNT010000001">
    <property type="protein sequence ID" value="NMM42863.1"/>
    <property type="molecule type" value="Genomic_DNA"/>
</dbReference>
<dbReference type="InterPro" id="IPR017871">
    <property type="entry name" value="ABC_transporter-like_CS"/>
</dbReference>
<evidence type="ECO:0000256" key="3">
    <source>
        <dbReference type="ARBA" id="ARBA00022475"/>
    </source>
</evidence>
<feature type="domain" description="ABC transporter" evidence="9">
    <location>
        <begin position="11"/>
        <end position="246"/>
    </location>
</feature>
<dbReference type="InterPro" id="IPR003439">
    <property type="entry name" value="ABC_transporter-like_ATP-bd"/>
</dbReference>
<protein>
    <submittedName>
        <fullName evidence="10">ATP-binding cassette domain-containing protein</fullName>
    </submittedName>
</protein>
<keyword evidence="6" id="KW-1278">Translocase</keyword>
<evidence type="ECO:0000259" key="9">
    <source>
        <dbReference type="PROSITE" id="PS50893"/>
    </source>
</evidence>
<dbReference type="InterPro" id="IPR047641">
    <property type="entry name" value="ABC_transpr_MalK/UgpC-like"/>
</dbReference>
<evidence type="ECO:0000256" key="8">
    <source>
        <dbReference type="SAM" id="MobiDB-lite"/>
    </source>
</evidence>
<dbReference type="InterPro" id="IPR027417">
    <property type="entry name" value="P-loop_NTPase"/>
</dbReference>
<dbReference type="GO" id="GO:0016887">
    <property type="term" value="F:ATP hydrolysis activity"/>
    <property type="evidence" value="ECO:0007669"/>
    <property type="project" value="InterPro"/>
</dbReference>
<dbReference type="PANTHER" id="PTHR43875:SF15">
    <property type="entry name" value="TREHALOSE IMPORT ATP-BINDING PROTEIN SUGC"/>
    <property type="match status" value="1"/>
</dbReference>
<evidence type="ECO:0000256" key="6">
    <source>
        <dbReference type="ARBA" id="ARBA00022967"/>
    </source>
</evidence>
<keyword evidence="4" id="KW-0547">Nucleotide-binding</keyword>
<dbReference type="Gene3D" id="3.40.50.300">
    <property type="entry name" value="P-loop containing nucleotide triphosphate hydrolases"/>
    <property type="match status" value="1"/>
</dbReference>
<evidence type="ECO:0000256" key="2">
    <source>
        <dbReference type="ARBA" id="ARBA00022448"/>
    </source>
</evidence>
<evidence type="ECO:0000313" key="11">
    <source>
        <dbReference type="Proteomes" id="UP000539372"/>
    </source>
</evidence>
<dbReference type="Proteomes" id="UP000539372">
    <property type="component" value="Unassembled WGS sequence"/>
</dbReference>
<comment type="similarity">
    <text evidence="1">Belongs to the ABC transporter superfamily.</text>
</comment>
<dbReference type="RefSeq" id="WP_169623185.1">
    <property type="nucleotide sequence ID" value="NZ_JABBNT010000001.1"/>
</dbReference>
<evidence type="ECO:0000256" key="7">
    <source>
        <dbReference type="ARBA" id="ARBA00023136"/>
    </source>
</evidence>
<dbReference type="SMART" id="SM00382">
    <property type="entry name" value="AAA"/>
    <property type="match status" value="1"/>
</dbReference>
<proteinExistence type="inferred from homology"/>
<keyword evidence="2" id="KW-0813">Transport</keyword>
<dbReference type="SUPFAM" id="SSF50331">
    <property type="entry name" value="MOP-like"/>
    <property type="match status" value="1"/>
</dbReference>
<sequence>MSGANKTGVTIDIRHLSKVWRDKAGKETAAVDGVSFTAEAGKFTVLLGPSGCGKSTTLRLIAGLEAASDGGILIDGKDMTRRPPTDRGIAMVFQSYALFPHLNVEENILFGLKVRKVPPVERAVRLRRVAELLGLQELLDRKPNQLSGGQQQRVALGRAIIAEKPICLMDEPLSNLDAKLRHEMRVELRALQQKLGLTMVYVTHDQAEAISMADRIVVMNGGRIEQVGTPTDIYDRPASAFTARFIGTPPMNLIELKRGLRGWTIPGTDAPLPLAIDPAQGDTALLGVRPEDIRRDPSGIEAVVEAVEYLGADNLVDCRLGEAVLTARLPRHAGMKPGDRLRLGWGDEAMHLFNSVNGERLPLTGQGSAPTPKHDAAKQMASS</sequence>
<dbReference type="AlphaFoldDB" id="A0A7Y0HDV9"/>
<evidence type="ECO:0000256" key="4">
    <source>
        <dbReference type="ARBA" id="ARBA00022741"/>
    </source>
</evidence>
<evidence type="ECO:0000256" key="5">
    <source>
        <dbReference type="ARBA" id="ARBA00022840"/>
    </source>
</evidence>
<comment type="caution">
    <text evidence="10">The sequence shown here is derived from an EMBL/GenBank/DDBJ whole genome shotgun (WGS) entry which is preliminary data.</text>
</comment>
<dbReference type="Gene3D" id="2.40.50.100">
    <property type="match status" value="1"/>
</dbReference>
<name>A0A7Y0HDV9_9PROT</name>
<dbReference type="GO" id="GO:0005524">
    <property type="term" value="F:ATP binding"/>
    <property type="evidence" value="ECO:0007669"/>
    <property type="project" value="UniProtKB-KW"/>
</dbReference>
<keyword evidence="5 10" id="KW-0067">ATP-binding</keyword>
<organism evidence="10 11">
    <name type="scientific">Pacificispira spongiicola</name>
    <dbReference type="NCBI Taxonomy" id="2729598"/>
    <lineage>
        <taxon>Bacteria</taxon>
        <taxon>Pseudomonadati</taxon>
        <taxon>Pseudomonadota</taxon>
        <taxon>Alphaproteobacteria</taxon>
        <taxon>Rhodospirillales</taxon>
        <taxon>Rhodospirillaceae</taxon>
        <taxon>Pacificispira</taxon>
    </lineage>
</organism>
<dbReference type="InterPro" id="IPR008995">
    <property type="entry name" value="Mo/tungstate-bd_C_term_dom"/>
</dbReference>
<evidence type="ECO:0000256" key="1">
    <source>
        <dbReference type="ARBA" id="ARBA00005417"/>
    </source>
</evidence>
<dbReference type="PROSITE" id="PS00211">
    <property type="entry name" value="ABC_TRANSPORTER_1"/>
    <property type="match status" value="1"/>
</dbReference>
<dbReference type="GO" id="GO:0055052">
    <property type="term" value="C:ATP-binding cassette (ABC) transporter complex, substrate-binding subunit-containing"/>
    <property type="evidence" value="ECO:0007669"/>
    <property type="project" value="TreeGrafter"/>
</dbReference>
<gene>
    <name evidence="10" type="ORF">HH303_00125</name>
</gene>
<dbReference type="PANTHER" id="PTHR43875">
    <property type="entry name" value="MALTODEXTRIN IMPORT ATP-BINDING PROTEIN MSMX"/>
    <property type="match status" value="1"/>
</dbReference>
<dbReference type="FunFam" id="3.40.50.300:FF:000042">
    <property type="entry name" value="Maltose/maltodextrin ABC transporter, ATP-binding protein"/>
    <property type="match status" value="1"/>
</dbReference>
<feature type="region of interest" description="Disordered" evidence="8">
    <location>
        <begin position="358"/>
        <end position="383"/>
    </location>
</feature>
<keyword evidence="3" id="KW-1003">Cell membrane</keyword>
<keyword evidence="11" id="KW-1185">Reference proteome</keyword>
<dbReference type="GO" id="GO:0140359">
    <property type="term" value="F:ABC-type transporter activity"/>
    <property type="evidence" value="ECO:0007669"/>
    <property type="project" value="UniProtKB-ARBA"/>
</dbReference>
<keyword evidence="7" id="KW-0472">Membrane</keyword>
<dbReference type="Gene3D" id="2.40.50.140">
    <property type="entry name" value="Nucleic acid-binding proteins"/>
    <property type="match status" value="1"/>
</dbReference>
<dbReference type="InterPro" id="IPR012340">
    <property type="entry name" value="NA-bd_OB-fold"/>
</dbReference>
<dbReference type="PROSITE" id="PS50893">
    <property type="entry name" value="ABC_TRANSPORTER_2"/>
    <property type="match status" value="1"/>
</dbReference>
<dbReference type="InterPro" id="IPR013611">
    <property type="entry name" value="Transp-assoc_OB_typ2"/>
</dbReference>
<dbReference type="Pfam" id="PF08402">
    <property type="entry name" value="TOBE_2"/>
    <property type="match status" value="1"/>
</dbReference>
<dbReference type="Pfam" id="PF00005">
    <property type="entry name" value="ABC_tran"/>
    <property type="match status" value="1"/>
</dbReference>
<dbReference type="SUPFAM" id="SSF52540">
    <property type="entry name" value="P-loop containing nucleoside triphosphate hydrolases"/>
    <property type="match status" value="1"/>
</dbReference>
<reference evidence="10 11" key="1">
    <citation type="submission" date="2020-04" db="EMBL/GenBank/DDBJ databases">
        <title>Rhodospirillaceae bacterium KN72 isolated from deep sea.</title>
        <authorList>
            <person name="Zhang D.-C."/>
        </authorList>
    </citation>
    <scope>NUCLEOTIDE SEQUENCE [LARGE SCALE GENOMIC DNA]</scope>
    <source>
        <strain evidence="10 11">KN72</strain>
    </source>
</reference>
<accession>A0A7Y0HDV9</accession>